<evidence type="ECO:0000313" key="2">
    <source>
        <dbReference type="EMBL" id="CAF4337944.1"/>
    </source>
</evidence>
<dbReference type="EMBL" id="CAJOBH010042854">
    <property type="protein sequence ID" value="CAF4337944.1"/>
    <property type="molecule type" value="Genomic_DNA"/>
</dbReference>
<dbReference type="Pfam" id="PF06325">
    <property type="entry name" value="PrmA"/>
    <property type="match status" value="1"/>
</dbReference>
<evidence type="ECO:0000313" key="4">
    <source>
        <dbReference type="Proteomes" id="UP000681720"/>
    </source>
</evidence>
<reference evidence="3" key="1">
    <citation type="submission" date="2021-02" db="EMBL/GenBank/DDBJ databases">
        <authorList>
            <person name="Nowell W R."/>
        </authorList>
    </citation>
    <scope>NUCLEOTIDE SEQUENCE</scope>
</reference>
<dbReference type="GO" id="GO:0016274">
    <property type="term" value="F:protein-arginine N-methyltransferase activity"/>
    <property type="evidence" value="ECO:0007669"/>
    <property type="project" value="InterPro"/>
</dbReference>
<accession>A0A8S2WWF0</accession>
<dbReference type="GO" id="GO:0042054">
    <property type="term" value="F:histone methyltransferase activity"/>
    <property type="evidence" value="ECO:0007669"/>
    <property type="project" value="TreeGrafter"/>
</dbReference>
<dbReference type="Gene3D" id="3.40.50.150">
    <property type="entry name" value="Vaccinia Virus protein VP39"/>
    <property type="match status" value="1"/>
</dbReference>
<dbReference type="PANTHER" id="PTHR11006:SF53">
    <property type="entry name" value="PROTEIN ARGININE N-METHYLTRANSFERASE 3"/>
    <property type="match status" value="1"/>
</dbReference>
<dbReference type="SUPFAM" id="SSF53335">
    <property type="entry name" value="S-adenosyl-L-methionine-dependent methyltransferases"/>
    <property type="match status" value="1"/>
</dbReference>
<name>A0A8S2WWF0_9BILA</name>
<dbReference type="AlphaFoldDB" id="A0A8S2WWF0"/>
<dbReference type="InterPro" id="IPR029063">
    <property type="entry name" value="SAM-dependent_MTases_sf"/>
</dbReference>
<dbReference type="EMBL" id="CAJOBJ010072177">
    <property type="protein sequence ID" value="CAF4465003.1"/>
    <property type="molecule type" value="Genomic_DNA"/>
</dbReference>
<dbReference type="Proteomes" id="UP000681967">
    <property type="component" value="Unassembled WGS sequence"/>
</dbReference>
<dbReference type="Proteomes" id="UP000681720">
    <property type="component" value="Unassembled WGS sequence"/>
</dbReference>
<evidence type="ECO:0000313" key="3">
    <source>
        <dbReference type="EMBL" id="CAF4465003.1"/>
    </source>
</evidence>
<evidence type="ECO:0000256" key="1">
    <source>
        <dbReference type="ARBA" id="ARBA00022691"/>
    </source>
</evidence>
<dbReference type="CDD" id="cd02440">
    <property type="entry name" value="AdoMet_MTases"/>
    <property type="match status" value="1"/>
</dbReference>
<sequence length="63" mass="7006">FRNAIINNRHLFKDKVVLDIGCGVGIFSLFAAKAGAKLVIAVEKSNVIEYAKRIIRANRYDKG</sequence>
<dbReference type="PANTHER" id="PTHR11006">
    <property type="entry name" value="PROTEIN ARGININE N-METHYLTRANSFERASE"/>
    <property type="match status" value="1"/>
</dbReference>
<feature type="non-terminal residue" evidence="3">
    <location>
        <position position="1"/>
    </location>
</feature>
<keyword evidence="1" id="KW-0949">S-adenosyl-L-methionine</keyword>
<protein>
    <submittedName>
        <fullName evidence="3">Uncharacterized protein</fullName>
    </submittedName>
</protein>
<comment type="caution">
    <text evidence="3">The sequence shown here is derived from an EMBL/GenBank/DDBJ whole genome shotgun (WGS) entry which is preliminary data.</text>
</comment>
<proteinExistence type="predicted"/>
<gene>
    <name evidence="2" type="ORF">BYL167_LOCUS28979</name>
    <name evidence="3" type="ORF">GIL414_LOCUS33058</name>
</gene>
<dbReference type="InterPro" id="IPR025799">
    <property type="entry name" value="Arg_MeTrfase"/>
</dbReference>
<organism evidence="3 4">
    <name type="scientific">Rotaria magnacalcarata</name>
    <dbReference type="NCBI Taxonomy" id="392030"/>
    <lineage>
        <taxon>Eukaryota</taxon>
        <taxon>Metazoa</taxon>
        <taxon>Spiralia</taxon>
        <taxon>Gnathifera</taxon>
        <taxon>Rotifera</taxon>
        <taxon>Eurotatoria</taxon>
        <taxon>Bdelloidea</taxon>
        <taxon>Philodinida</taxon>
        <taxon>Philodinidae</taxon>
        <taxon>Rotaria</taxon>
    </lineage>
</organism>
<dbReference type="GO" id="GO:0005634">
    <property type="term" value="C:nucleus"/>
    <property type="evidence" value="ECO:0007669"/>
    <property type="project" value="TreeGrafter"/>
</dbReference>